<dbReference type="Gene3D" id="2.40.240.20">
    <property type="entry name" value="Hypothetical PUA domain-like, domain 1"/>
    <property type="match status" value="1"/>
</dbReference>
<evidence type="ECO:0000256" key="9">
    <source>
        <dbReference type="ARBA" id="ARBA00022691"/>
    </source>
</evidence>
<dbReference type="SUPFAM" id="SSF88697">
    <property type="entry name" value="PUA domain-like"/>
    <property type="match status" value="1"/>
</dbReference>
<dbReference type="GO" id="GO:0070475">
    <property type="term" value="P:rRNA base methylation"/>
    <property type="evidence" value="ECO:0007669"/>
    <property type="project" value="TreeGrafter"/>
</dbReference>
<evidence type="ECO:0000256" key="10">
    <source>
        <dbReference type="ARBA" id="ARBA00025699"/>
    </source>
</evidence>
<keyword evidence="5 12" id="KW-0963">Cytoplasm</keyword>
<keyword evidence="7 12" id="KW-0489">Methyltransferase</keyword>
<dbReference type="InterPro" id="IPR046887">
    <property type="entry name" value="RsmE_PUA-like"/>
</dbReference>
<evidence type="ECO:0000256" key="3">
    <source>
        <dbReference type="ARBA" id="ARBA00012328"/>
    </source>
</evidence>
<comment type="function">
    <text evidence="10 12">Specifically methylates the N3 position of the uracil ring of uridine 1498 (m3U1498) in 16S rRNA. Acts on the fully assembled 30S ribosomal subunit.</text>
</comment>
<reference evidence="15 16" key="1">
    <citation type="submission" date="2008-02" db="EMBL/GenBank/DDBJ databases">
        <title>Genome sequence of Ureaplasma parvum serovar 3.</title>
        <authorList>
            <person name="Methe B.A."/>
            <person name="Glass J."/>
            <person name="Waites K."/>
            <person name="Shrivastava S."/>
        </authorList>
    </citation>
    <scope>NUCLEOTIDE SEQUENCE [LARGE SCALE GENOMIC DNA]</scope>
    <source>
        <strain evidence="16">ATCC 27815 / 27 / NCTC 11736</strain>
    </source>
</reference>
<dbReference type="GO" id="GO:0070042">
    <property type="term" value="F:rRNA (uridine-N3-)-methyltransferase activity"/>
    <property type="evidence" value="ECO:0007669"/>
    <property type="project" value="TreeGrafter"/>
</dbReference>
<evidence type="ECO:0000256" key="4">
    <source>
        <dbReference type="ARBA" id="ARBA00013673"/>
    </source>
</evidence>
<evidence type="ECO:0000256" key="12">
    <source>
        <dbReference type="PIRNR" id="PIRNR015601"/>
    </source>
</evidence>
<evidence type="ECO:0000313" key="16">
    <source>
        <dbReference type="Proteomes" id="UP000002162"/>
    </source>
</evidence>
<dbReference type="EMBL" id="CP000942">
    <property type="protein sequence ID" value="ACA32769.1"/>
    <property type="molecule type" value="Genomic_DNA"/>
</dbReference>
<dbReference type="Pfam" id="PF20260">
    <property type="entry name" value="PUA_4"/>
    <property type="match status" value="1"/>
</dbReference>
<evidence type="ECO:0000256" key="2">
    <source>
        <dbReference type="ARBA" id="ARBA00005528"/>
    </source>
</evidence>
<dbReference type="Proteomes" id="UP000002162">
    <property type="component" value="Chromosome"/>
</dbReference>
<dbReference type="InterPro" id="IPR015947">
    <property type="entry name" value="PUA-like_sf"/>
</dbReference>
<name>A0A2C9DY53_UREP2</name>
<dbReference type="HOGENOM" id="CLU_067442_3_0_14"/>
<dbReference type="InterPro" id="IPR029026">
    <property type="entry name" value="tRNA_m1G_MTases_N"/>
</dbReference>
<dbReference type="InterPro" id="IPR046886">
    <property type="entry name" value="RsmE_MTase_dom"/>
</dbReference>
<dbReference type="RefSeq" id="WP_006688937.1">
    <property type="nucleotide sequence ID" value="NC_010503.1"/>
</dbReference>
<dbReference type="EC" id="2.1.1.193" evidence="3 12"/>
<protein>
    <recommendedName>
        <fullName evidence="4 12">Ribosomal RNA small subunit methyltransferase E</fullName>
        <ecNumber evidence="3 12">2.1.1.193</ecNumber>
    </recommendedName>
</protein>
<evidence type="ECO:0000256" key="5">
    <source>
        <dbReference type="ARBA" id="ARBA00022490"/>
    </source>
</evidence>
<dbReference type="PANTHER" id="PTHR30027">
    <property type="entry name" value="RIBOSOMAL RNA SMALL SUBUNIT METHYLTRANSFERASE E"/>
    <property type="match status" value="1"/>
</dbReference>
<dbReference type="AlphaFoldDB" id="A0A2C9DY53"/>
<evidence type="ECO:0000259" key="13">
    <source>
        <dbReference type="Pfam" id="PF04452"/>
    </source>
</evidence>
<dbReference type="NCBIfam" id="TIGR00046">
    <property type="entry name" value="RsmE family RNA methyltransferase"/>
    <property type="match status" value="1"/>
</dbReference>
<dbReference type="PIRSF" id="PIRSF015601">
    <property type="entry name" value="MTase_slr0722"/>
    <property type="match status" value="1"/>
</dbReference>
<keyword evidence="9 12" id="KW-0949">S-adenosyl-L-methionine</keyword>
<gene>
    <name evidence="15" type="ordered locus">UPA3_0309</name>
</gene>
<feature type="domain" description="Ribosomal RNA small subunit methyltransferase E methyltransferase" evidence="13">
    <location>
        <begin position="69"/>
        <end position="228"/>
    </location>
</feature>
<keyword evidence="8 12" id="KW-0808">Transferase</keyword>
<evidence type="ECO:0000256" key="11">
    <source>
        <dbReference type="ARBA" id="ARBA00047944"/>
    </source>
</evidence>
<dbReference type="InterPro" id="IPR006700">
    <property type="entry name" value="RsmE"/>
</dbReference>
<evidence type="ECO:0000256" key="1">
    <source>
        <dbReference type="ARBA" id="ARBA00004496"/>
    </source>
</evidence>
<evidence type="ECO:0000313" key="15">
    <source>
        <dbReference type="EMBL" id="ACA32769.1"/>
    </source>
</evidence>
<evidence type="ECO:0000259" key="14">
    <source>
        <dbReference type="Pfam" id="PF20260"/>
    </source>
</evidence>
<dbReference type="PANTHER" id="PTHR30027:SF3">
    <property type="entry name" value="16S RRNA (URACIL(1498)-N(3))-METHYLTRANSFERASE"/>
    <property type="match status" value="1"/>
</dbReference>
<dbReference type="KEGG" id="upa:UPA3_0309"/>
<comment type="subcellular location">
    <subcellularLocation>
        <location evidence="1 12">Cytoplasm</location>
    </subcellularLocation>
</comment>
<keyword evidence="6 12" id="KW-0698">rRNA processing</keyword>
<comment type="similarity">
    <text evidence="2 12">Belongs to the RNA methyltransferase RsmE family.</text>
</comment>
<proteinExistence type="inferred from homology"/>
<dbReference type="GeneID" id="29672449"/>
<sequence>MQRYFVSKIKDKKVYFYDSDVHHIKNVMRMRLHDKVIVINKTKAFVAEIINLEPLHATIIKPYTLNCELATKIDLFQASIKPNNFEWIVQKACELGVNSIYQTIFKRTYNHSLIKTNRILTIIKEACEQARRNHLVNYYAQFSFNELLKYLRDYDLILIAYENEKQNLLNNAFKEELTYQKIALVIGPEGGFEQMEINLLKQFDNAICISLTKTILRSETASLYLLANLVNKLI</sequence>
<dbReference type="Gene3D" id="3.40.1280.10">
    <property type="match status" value="1"/>
</dbReference>
<feature type="domain" description="Ribosomal RNA small subunit methyltransferase E PUA-like" evidence="14">
    <location>
        <begin position="17"/>
        <end position="59"/>
    </location>
</feature>
<organism evidence="15 16">
    <name type="scientific">Ureaplasma parvum serovar 3 (strain ATCC 27815 / 27 / NCTC 11736)</name>
    <dbReference type="NCBI Taxonomy" id="505682"/>
    <lineage>
        <taxon>Bacteria</taxon>
        <taxon>Bacillati</taxon>
        <taxon>Mycoplasmatota</taxon>
        <taxon>Mycoplasmoidales</taxon>
        <taxon>Mycoplasmoidaceae</taxon>
        <taxon>Ureaplasma</taxon>
    </lineage>
</organism>
<evidence type="ECO:0000256" key="6">
    <source>
        <dbReference type="ARBA" id="ARBA00022552"/>
    </source>
</evidence>
<evidence type="ECO:0000256" key="8">
    <source>
        <dbReference type="ARBA" id="ARBA00022679"/>
    </source>
</evidence>
<comment type="catalytic activity">
    <reaction evidence="11 12">
        <text>uridine(1498) in 16S rRNA + S-adenosyl-L-methionine = N(3)-methyluridine(1498) in 16S rRNA + S-adenosyl-L-homocysteine + H(+)</text>
        <dbReference type="Rhea" id="RHEA:42920"/>
        <dbReference type="Rhea" id="RHEA-COMP:10283"/>
        <dbReference type="Rhea" id="RHEA-COMP:10284"/>
        <dbReference type="ChEBI" id="CHEBI:15378"/>
        <dbReference type="ChEBI" id="CHEBI:57856"/>
        <dbReference type="ChEBI" id="CHEBI:59789"/>
        <dbReference type="ChEBI" id="CHEBI:65315"/>
        <dbReference type="ChEBI" id="CHEBI:74502"/>
        <dbReference type="EC" id="2.1.1.193"/>
    </reaction>
</comment>
<accession>A0A2C9DY53</accession>
<dbReference type="Pfam" id="PF04452">
    <property type="entry name" value="Methyltrans_RNA"/>
    <property type="match status" value="1"/>
</dbReference>
<dbReference type="CDD" id="cd18084">
    <property type="entry name" value="RsmE-like"/>
    <property type="match status" value="1"/>
</dbReference>
<dbReference type="InterPro" id="IPR029028">
    <property type="entry name" value="Alpha/beta_knot_MTases"/>
</dbReference>
<dbReference type="SUPFAM" id="SSF75217">
    <property type="entry name" value="alpha/beta knot"/>
    <property type="match status" value="1"/>
</dbReference>
<evidence type="ECO:0000256" key="7">
    <source>
        <dbReference type="ARBA" id="ARBA00022603"/>
    </source>
</evidence>
<dbReference type="GO" id="GO:0005737">
    <property type="term" value="C:cytoplasm"/>
    <property type="evidence" value="ECO:0007669"/>
    <property type="project" value="UniProtKB-SubCell"/>
</dbReference>